<organism evidence="7 8">
    <name type="scientific">Corynebacterium nasicanis</name>
    <dbReference type="NCBI Taxonomy" id="1448267"/>
    <lineage>
        <taxon>Bacteria</taxon>
        <taxon>Bacillati</taxon>
        <taxon>Actinomycetota</taxon>
        <taxon>Actinomycetes</taxon>
        <taxon>Mycobacteriales</taxon>
        <taxon>Corynebacteriaceae</taxon>
        <taxon>Corynebacterium</taxon>
    </lineage>
</organism>
<evidence type="ECO:0000313" key="7">
    <source>
        <dbReference type="EMBL" id="MFC6145860.1"/>
    </source>
</evidence>
<comment type="subcellular location">
    <subcellularLocation>
        <location evidence="1">Membrane</location>
        <topology evidence="1">Multi-pass membrane protein</topology>
    </subcellularLocation>
</comment>
<comment type="caution">
    <text evidence="7">The sequence shown here is derived from an EMBL/GenBank/DDBJ whole genome shotgun (WGS) entry which is preliminary data.</text>
</comment>
<dbReference type="Gene3D" id="1.20.1540.10">
    <property type="entry name" value="Rhomboid-like"/>
    <property type="match status" value="1"/>
</dbReference>
<evidence type="ECO:0000256" key="2">
    <source>
        <dbReference type="ARBA" id="ARBA00022692"/>
    </source>
</evidence>
<gene>
    <name evidence="7" type="ORF">ACFPUZ_03420</name>
</gene>
<evidence type="ECO:0000256" key="3">
    <source>
        <dbReference type="ARBA" id="ARBA00022989"/>
    </source>
</evidence>
<dbReference type="InterPro" id="IPR022764">
    <property type="entry name" value="Peptidase_S54_rhomboid_dom"/>
</dbReference>
<evidence type="ECO:0000256" key="5">
    <source>
        <dbReference type="SAM" id="Phobius"/>
    </source>
</evidence>
<dbReference type="Pfam" id="PF01694">
    <property type="entry name" value="Rhomboid"/>
    <property type="match status" value="1"/>
</dbReference>
<dbReference type="Proteomes" id="UP001596244">
    <property type="component" value="Unassembled WGS sequence"/>
</dbReference>
<feature type="transmembrane region" description="Helical" evidence="5">
    <location>
        <begin position="21"/>
        <end position="51"/>
    </location>
</feature>
<dbReference type="EC" id="3.4.21.-" evidence="7"/>
<keyword evidence="7" id="KW-0378">Hydrolase</keyword>
<feature type="transmembrane region" description="Helical" evidence="5">
    <location>
        <begin position="149"/>
        <end position="167"/>
    </location>
</feature>
<evidence type="ECO:0000259" key="6">
    <source>
        <dbReference type="Pfam" id="PF01694"/>
    </source>
</evidence>
<feature type="transmembrane region" description="Helical" evidence="5">
    <location>
        <begin position="173"/>
        <end position="194"/>
    </location>
</feature>
<feature type="transmembrane region" description="Helical" evidence="5">
    <location>
        <begin position="71"/>
        <end position="89"/>
    </location>
</feature>
<reference evidence="8" key="1">
    <citation type="journal article" date="2019" name="Int. J. Syst. Evol. Microbiol.">
        <title>The Global Catalogue of Microorganisms (GCM) 10K type strain sequencing project: providing services to taxonomists for standard genome sequencing and annotation.</title>
        <authorList>
            <consortium name="The Broad Institute Genomics Platform"/>
            <consortium name="The Broad Institute Genome Sequencing Center for Infectious Disease"/>
            <person name="Wu L."/>
            <person name="Ma J."/>
        </authorList>
    </citation>
    <scope>NUCLEOTIDE SEQUENCE [LARGE SCALE GENOMIC DNA]</scope>
    <source>
        <strain evidence="8">CCUG 51943</strain>
    </source>
</reference>
<name>A0ABW1QC46_9CORY</name>
<dbReference type="PANTHER" id="PTHR43731">
    <property type="entry name" value="RHOMBOID PROTEASE"/>
    <property type="match status" value="1"/>
</dbReference>
<keyword evidence="8" id="KW-1185">Reference proteome</keyword>
<sequence>MTPAPVTPPARQGRSALRSGLWFAAAYVAVLWAVHFVNIFIFAGDLVFFGIHPLDVSSLWHILTSPLLHANMEHLLSNTLPGAIFSFLIGMSRARVWWEVTGIVVVLGGLGVWLLGGVGSNHIGASGLVYGWLGYLLVRGIFNRSLLQVLIGVILGVTYSGLIWGVLPGVPGVSWQAHLFGAVGGVAAGMFITSDDPPELRARRQQRKLEGGGSRPVRGVR</sequence>
<dbReference type="InterPro" id="IPR050925">
    <property type="entry name" value="Rhomboid_protease_S54"/>
</dbReference>
<dbReference type="PANTHER" id="PTHR43731:SF9">
    <property type="entry name" value="SLR1461 PROTEIN"/>
    <property type="match status" value="1"/>
</dbReference>
<proteinExistence type="predicted"/>
<evidence type="ECO:0000256" key="1">
    <source>
        <dbReference type="ARBA" id="ARBA00004141"/>
    </source>
</evidence>
<dbReference type="InterPro" id="IPR035952">
    <property type="entry name" value="Rhomboid-like_sf"/>
</dbReference>
<keyword evidence="4 5" id="KW-0472">Membrane</keyword>
<dbReference type="EMBL" id="JBHSQE010000001">
    <property type="protein sequence ID" value="MFC6145860.1"/>
    <property type="molecule type" value="Genomic_DNA"/>
</dbReference>
<evidence type="ECO:0000313" key="8">
    <source>
        <dbReference type="Proteomes" id="UP001596244"/>
    </source>
</evidence>
<feature type="transmembrane region" description="Helical" evidence="5">
    <location>
        <begin position="122"/>
        <end position="142"/>
    </location>
</feature>
<accession>A0ABW1QC46</accession>
<evidence type="ECO:0000256" key="4">
    <source>
        <dbReference type="ARBA" id="ARBA00023136"/>
    </source>
</evidence>
<keyword evidence="2 5" id="KW-0812">Transmembrane</keyword>
<keyword evidence="3 5" id="KW-1133">Transmembrane helix</keyword>
<dbReference type="GO" id="GO:0006508">
    <property type="term" value="P:proteolysis"/>
    <property type="evidence" value="ECO:0007669"/>
    <property type="project" value="UniProtKB-KW"/>
</dbReference>
<protein>
    <submittedName>
        <fullName evidence="7">Rhomboid family intramembrane serine protease</fullName>
        <ecNumber evidence="7">3.4.21.-</ecNumber>
    </submittedName>
</protein>
<dbReference type="SUPFAM" id="SSF144091">
    <property type="entry name" value="Rhomboid-like"/>
    <property type="match status" value="1"/>
</dbReference>
<feature type="transmembrane region" description="Helical" evidence="5">
    <location>
        <begin position="96"/>
        <end position="116"/>
    </location>
</feature>
<dbReference type="GO" id="GO:0008233">
    <property type="term" value="F:peptidase activity"/>
    <property type="evidence" value="ECO:0007669"/>
    <property type="project" value="UniProtKB-KW"/>
</dbReference>
<feature type="domain" description="Peptidase S54 rhomboid" evidence="6">
    <location>
        <begin position="58"/>
        <end position="192"/>
    </location>
</feature>
<keyword evidence="7" id="KW-0645">Protease</keyword>
<dbReference type="RefSeq" id="WP_376999878.1">
    <property type="nucleotide sequence ID" value="NZ_JBHSQE010000001.1"/>
</dbReference>